<evidence type="ECO:0000313" key="1">
    <source>
        <dbReference type="EMBL" id="JAH24746.1"/>
    </source>
</evidence>
<sequence length="30" mass="3723">MTSLWLEVLDWRQFGQFLKRMPVCYQNVCM</sequence>
<accession>A0A0E9R6I6</accession>
<name>A0A0E9R6I6_ANGAN</name>
<dbReference type="EMBL" id="GBXM01083831">
    <property type="protein sequence ID" value="JAH24746.1"/>
    <property type="molecule type" value="Transcribed_RNA"/>
</dbReference>
<reference evidence="1" key="2">
    <citation type="journal article" date="2015" name="Fish Shellfish Immunol.">
        <title>Early steps in the European eel (Anguilla anguilla)-Vibrio vulnificus interaction in the gills: Role of the RtxA13 toxin.</title>
        <authorList>
            <person name="Callol A."/>
            <person name="Pajuelo D."/>
            <person name="Ebbesson L."/>
            <person name="Teles M."/>
            <person name="MacKenzie S."/>
            <person name="Amaro C."/>
        </authorList>
    </citation>
    <scope>NUCLEOTIDE SEQUENCE</scope>
</reference>
<reference evidence="1" key="1">
    <citation type="submission" date="2014-11" db="EMBL/GenBank/DDBJ databases">
        <authorList>
            <person name="Amaro Gonzalez C."/>
        </authorList>
    </citation>
    <scope>NUCLEOTIDE SEQUENCE</scope>
</reference>
<protein>
    <submittedName>
        <fullName evidence="1">Uncharacterized protein</fullName>
    </submittedName>
</protein>
<dbReference type="AlphaFoldDB" id="A0A0E9R6I6"/>
<proteinExistence type="predicted"/>
<organism evidence="1">
    <name type="scientific">Anguilla anguilla</name>
    <name type="common">European freshwater eel</name>
    <name type="synonym">Muraena anguilla</name>
    <dbReference type="NCBI Taxonomy" id="7936"/>
    <lineage>
        <taxon>Eukaryota</taxon>
        <taxon>Metazoa</taxon>
        <taxon>Chordata</taxon>
        <taxon>Craniata</taxon>
        <taxon>Vertebrata</taxon>
        <taxon>Euteleostomi</taxon>
        <taxon>Actinopterygii</taxon>
        <taxon>Neopterygii</taxon>
        <taxon>Teleostei</taxon>
        <taxon>Anguilliformes</taxon>
        <taxon>Anguillidae</taxon>
        <taxon>Anguilla</taxon>
    </lineage>
</organism>